<evidence type="ECO:0000313" key="3">
    <source>
        <dbReference type="Proteomes" id="UP000663144"/>
    </source>
</evidence>
<sequence length="110" mass="13217">MSEQNPWTVLNEIMKNSPDMKFKDNEMAHEIINDIIKKLIERINNLEKELVVYQENVDERFKRLEEFCTTQLLGPNSLQFKPPGKDEYIGMKEIFEDLYSRINTLEYDER</sequence>
<evidence type="ECO:0000256" key="1">
    <source>
        <dbReference type="SAM" id="Coils"/>
    </source>
</evidence>
<dbReference type="Proteomes" id="UP000663144">
    <property type="component" value="Segment"/>
</dbReference>
<protein>
    <submittedName>
        <fullName evidence="2">Uncharacterized protein</fullName>
    </submittedName>
</protein>
<evidence type="ECO:0000313" key="2">
    <source>
        <dbReference type="EMBL" id="QPB07957.1"/>
    </source>
</evidence>
<keyword evidence="1" id="KW-0175">Coiled coil</keyword>
<dbReference type="RefSeq" id="YP_010670448.1">
    <property type="nucleotide sequence ID" value="NC_070964.1"/>
</dbReference>
<organism evidence="2 3">
    <name type="scientific">Synechococcus phage S-H38</name>
    <dbReference type="NCBI Taxonomy" id="2783673"/>
    <lineage>
        <taxon>Viruses</taxon>
        <taxon>Duplodnaviria</taxon>
        <taxon>Heunggongvirae</taxon>
        <taxon>Uroviricota</taxon>
        <taxon>Caudoviricetes</taxon>
        <taxon>Pantevenvirales</taxon>
        <taxon>Kyanoviridae</taxon>
        <taxon>Yellowseavirus</taxon>
        <taxon>Yellowseavirus thirtyeight</taxon>
    </lineage>
</organism>
<name>A0A873W9W7_9CAUD</name>
<feature type="coiled-coil region" evidence="1">
    <location>
        <begin position="29"/>
        <end position="63"/>
    </location>
</feature>
<keyword evidence="3" id="KW-1185">Reference proteome</keyword>
<proteinExistence type="predicted"/>
<dbReference type="KEGG" id="vg:77946653"/>
<reference evidence="2" key="1">
    <citation type="submission" date="2020-10" db="EMBL/GenBank/DDBJ databases">
        <title>The Isolation and Genome Sequence of a Novel Cyanophage S-H38 from the Yellow Sea, China.</title>
        <authorList>
            <person name="Jiang T."/>
        </authorList>
    </citation>
    <scope>NUCLEOTIDE SEQUENCE</scope>
</reference>
<dbReference type="EMBL" id="MW117965">
    <property type="protein sequence ID" value="QPB07957.1"/>
    <property type="molecule type" value="Genomic_DNA"/>
</dbReference>
<accession>A0A873W9W7</accession>
<dbReference type="GeneID" id="77946653"/>